<keyword evidence="5" id="KW-0998">Cell outer membrane</keyword>
<sequence>MKYNKYLITVLLSISIFSCEDYLDLKPISEETSGNAYESAGQIEAALVGAYESFQSAEYYVWDNILLQDVRSDNAYAGGDNPEVFQYDYLEITPTHSRLFTHWSNLYNAISKANLVIERVDGISDPLLTEERKQQIKGEALFLRSYHYFTLVKLWGGVPLITNTIVAVDPGSVNIPKSSVEEIYSQITTDLETAASLLPDTYGNDASVNKARATSGAAHALAAKAYAQQPTPNYDAVLDHINAVESSAANYALIDYNNLFDGNNYNNAESIIEIQYLGGVEGNYGPQLLLPPSVSGDSWRKFVTPSHDLINAFDEQGDDVRKNASVLFEEAPWVDEFWENNQGSAIPFSYKWKHADGWASADRQYLLRYGDIVLLKAEALNELGQLESAATEVNRIRNRVSLPDLTPEQKSSQNALRITILKERRLELFQEGHRWDDLVRYNVAVSTMNNLVEIDLRNNSPVNYNMTEAKILLPIPQQELDRNTALTQNPL</sequence>
<dbReference type="CDD" id="cd08977">
    <property type="entry name" value="SusD"/>
    <property type="match status" value="1"/>
</dbReference>
<dbReference type="SUPFAM" id="SSF48452">
    <property type="entry name" value="TPR-like"/>
    <property type="match status" value="1"/>
</dbReference>
<evidence type="ECO:0000259" key="7">
    <source>
        <dbReference type="Pfam" id="PF14322"/>
    </source>
</evidence>
<evidence type="ECO:0000256" key="3">
    <source>
        <dbReference type="ARBA" id="ARBA00022729"/>
    </source>
</evidence>
<reference evidence="8 9" key="1">
    <citation type="submission" date="2016-10" db="EMBL/GenBank/DDBJ databases">
        <authorList>
            <person name="Varghese N."/>
            <person name="Submissions S."/>
        </authorList>
    </citation>
    <scope>NUCLEOTIDE SEQUENCE [LARGE SCALE GENOMIC DNA]</scope>
    <source>
        <strain evidence="8 9">RHA_55</strain>
    </source>
</reference>
<evidence type="ECO:0000313" key="9">
    <source>
        <dbReference type="Proteomes" id="UP000198963"/>
    </source>
</evidence>
<dbReference type="GO" id="GO:0009279">
    <property type="term" value="C:cell outer membrane"/>
    <property type="evidence" value="ECO:0007669"/>
    <property type="project" value="UniProtKB-SubCell"/>
</dbReference>
<evidence type="ECO:0000256" key="1">
    <source>
        <dbReference type="ARBA" id="ARBA00004442"/>
    </source>
</evidence>
<feature type="domain" description="RagB/SusD" evidence="6">
    <location>
        <begin position="351"/>
        <end position="490"/>
    </location>
</feature>
<evidence type="ECO:0000256" key="2">
    <source>
        <dbReference type="ARBA" id="ARBA00006275"/>
    </source>
</evidence>
<dbReference type="RefSeq" id="WP_092444521.1">
    <property type="nucleotide sequence ID" value="NZ_LT629774.1"/>
</dbReference>
<dbReference type="InterPro" id="IPR011990">
    <property type="entry name" value="TPR-like_helical_dom_sf"/>
</dbReference>
<dbReference type="PROSITE" id="PS51257">
    <property type="entry name" value="PROKAR_LIPOPROTEIN"/>
    <property type="match status" value="1"/>
</dbReference>
<dbReference type="Pfam" id="PF14322">
    <property type="entry name" value="SusD-like_3"/>
    <property type="match status" value="1"/>
</dbReference>
<dbReference type="Gene3D" id="1.25.40.390">
    <property type="match status" value="1"/>
</dbReference>
<dbReference type="EMBL" id="LT629774">
    <property type="protein sequence ID" value="SDS08155.1"/>
    <property type="molecule type" value="Genomic_DNA"/>
</dbReference>
<name>A0A1H1PAW7_9FLAO</name>
<keyword evidence="9" id="KW-1185">Reference proteome</keyword>
<evidence type="ECO:0000259" key="6">
    <source>
        <dbReference type="Pfam" id="PF07980"/>
    </source>
</evidence>
<keyword evidence="4" id="KW-0472">Membrane</keyword>
<keyword evidence="3" id="KW-0732">Signal</keyword>
<feature type="domain" description="SusD-like N-terminal" evidence="7">
    <location>
        <begin position="21"/>
        <end position="226"/>
    </location>
</feature>
<proteinExistence type="inferred from homology"/>
<evidence type="ECO:0000256" key="5">
    <source>
        <dbReference type="ARBA" id="ARBA00023237"/>
    </source>
</evidence>
<accession>A0A1H1PAW7</accession>
<gene>
    <name evidence="8" type="ORF">SAMN04489797_0820</name>
</gene>
<dbReference type="InterPro" id="IPR033985">
    <property type="entry name" value="SusD-like_N"/>
</dbReference>
<evidence type="ECO:0000313" key="8">
    <source>
        <dbReference type="EMBL" id="SDS08155.1"/>
    </source>
</evidence>
<organism evidence="8 9">
    <name type="scientific">Winogradskyella sediminis</name>
    <dbReference type="NCBI Taxonomy" id="1382466"/>
    <lineage>
        <taxon>Bacteria</taxon>
        <taxon>Pseudomonadati</taxon>
        <taxon>Bacteroidota</taxon>
        <taxon>Flavobacteriia</taxon>
        <taxon>Flavobacteriales</taxon>
        <taxon>Flavobacteriaceae</taxon>
        <taxon>Winogradskyella</taxon>
    </lineage>
</organism>
<dbReference type="AlphaFoldDB" id="A0A1H1PAW7"/>
<dbReference type="InterPro" id="IPR012944">
    <property type="entry name" value="SusD_RagB_dom"/>
</dbReference>
<dbReference type="Pfam" id="PF07980">
    <property type="entry name" value="SusD_RagB"/>
    <property type="match status" value="1"/>
</dbReference>
<protein>
    <submittedName>
        <fullName evidence="8">SusD family protein</fullName>
    </submittedName>
</protein>
<dbReference type="Proteomes" id="UP000198963">
    <property type="component" value="Chromosome I"/>
</dbReference>
<comment type="similarity">
    <text evidence="2">Belongs to the SusD family.</text>
</comment>
<comment type="subcellular location">
    <subcellularLocation>
        <location evidence="1">Cell outer membrane</location>
    </subcellularLocation>
</comment>
<evidence type="ECO:0000256" key="4">
    <source>
        <dbReference type="ARBA" id="ARBA00023136"/>
    </source>
</evidence>
<dbReference type="STRING" id="1249933.SAMN04489797_0820"/>